<dbReference type="Pfam" id="PF03134">
    <property type="entry name" value="TB2_DP1_HVA22"/>
    <property type="match status" value="1"/>
</dbReference>
<comment type="caution">
    <text evidence="7">The sequence shown here is derived from an EMBL/GenBank/DDBJ whole genome shotgun (WGS) entry which is preliminary data.</text>
</comment>
<dbReference type="Proteomes" id="UP000749646">
    <property type="component" value="Unassembled WGS sequence"/>
</dbReference>
<evidence type="ECO:0000256" key="4">
    <source>
        <dbReference type="ARBA" id="ARBA00022989"/>
    </source>
</evidence>
<comment type="caution">
    <text evidence="6">Lacks conserved residue(s) required for the propagation of feature annotation.</text>
</comment>
<organism evidence="7 8">
    <name type="scientific">Modicella reniformis</name>
    <dbReference type="NCBI Taxonomy" id="1440133"/>
    <lineage>
        <taxon>Eukaryota</taxon>
        <taxon>Fungi</taxon>
        <taxon>Fungi incertae sedis</taxon>
        <taxon>Mucoromycota</taxon>
        <taxon>Mortierellomycotina</taxon>
        <taxon>Mortierellomycetes</taxon>
        <taxon>Mortierellales</taxon>
        <taxon>Mortierellaceae</taxon>
        <taxon>Modicella</taxon>
    </lineage>
</organism>
<evidence type="ECO:0000256" key="2">
    <source>
        <dbReference type="ARBA" id="ARBA00008573"/>
    </source>
</evidence>
<keyword evidence="4 6" id="KW-1133">Transmembrane helix</keyword>
<feature type="transmembrane region" description="Helical" evidence="6">
    <location>
        <begin position="114"/>
        <end position="138"/>
    </location>
</feature>
<evidence type="ECO:0000313" key="8">
    <source>
        <dbReference type="Proteomes" id="UP000749646"/>
    </source>
</evidence>
<evidence type="ECO:0000256" key="6">
    <source>
        <dbReference type="RuleBase" id="RU362006"/>
    </source>
</evidence>
<dbReference type="OrthoDB" id="10009287at2759"/>
<dbReference type="InterPro" id="IPR004345">
    <property type="entry name" value="TB2_DP1_HVA22"/>
</dbReference>
<comment type="similarity">
    <text evidence="2 6">Belongs to the DP1 family.</text>
</comment>
<evidence type="ECO:0000256" key="1">
    <source>
        <dbReference type="ARBA" id="ARBA00004141"/>
    </source>
</evidence>
<keyword evidence="3 6" id="KW-0812">Transmembrane</keyword>
<name>A0A9P6M9S9_9FUNG</name>
<reference evidence="7" key="1">
    <citation type="journal article" date="2020" name="Fungal Divers.">
        <title>Resolving the Mortierellaceae phylogeny through synthesis of multi-gene phylogenetics and phylogenomics.</title>
        <authorList>
            <person name="Vandepol N."/>
            <person name="Liber J."/>
            <person name="Desiro A."/>
            <person name="Na H."/>
            <person name="Kennedy M."/>
            <person name="Barry K."/>
            <person name="Grigoriev I.V."/>
            <person name="Miller A.N."/>
            <person name="O'Donnell K."/>
            <person name="Stajich J.E."/>
            <person name="Bonito G."/>
        </authorList>
    </citation>
    <scope>NUCLEOTIDE SEQUENCE</scope>
    <source>
        <strain evidence="7">MES-2147</strain>
    </source>
</reference>
<evidence type="ECO:0000256" key="5">
    <source>
        <dbReference type="ARBA" id="ARBA00023136"/>
    </source>
</evidence>
<dbReference type="GO" id="GO:0016020">
    <property type="term" value="C:membrane"/>
    <property type="evidence" value="ECO:0007669"/>
    <property type="project" value="UniProtKB-SubCell"/>
</dbReference>
<evidence type="ECO:0000313" key="7">
    <source>
        <dbReference type="EMBL" id="KAF9983028.1"/>
    </source>
</evidence>
<dbReference type="AlphaFoldDB" id="A0A9P6M9S9"/>
<proteinExistence type="inferred from homology"/>
<protein>
    <recommendedName>
        <fullName evidence="6">Protein YOP1</fullName>
    </recommendedName>
</protein>
<dbReference type="EMBL" id="JAAAHW010003521">
    <property type="protein sequence ID" value="KAF9983028.1"/>
    <property type="molecule type" value="Genomic_DNA"/>
</dbReference>
<evidence type="ECO:0000256" key="3">
    <source>
        <dbReference type="ARBA" id="ARBA00022692"/>
    </source>
</evidence>
<comment type="subcellular location">
    <subcellularLocation>
        <location evidence="1 6">Membrane</location>
        <topology evidence="1 6">Multi-pass membrane protein</topology>
    </subcellularLocation>
</comment>
<feature type="transmembrane region" description="Helical" evidence="6">
    <location>
        <begin position="38"/>
        <end position="56"/>
    </location>
</feature>
<sequence>METMQVKARYYNAQLDKELGKYPQLNTLQLATGVPKTYFVFGAGAFIFLMIFFNFAGKLLSNLLGWVYPAYRSFKALETPGNEDDKQWLTYWTVYGFVSILESFTDTLLYWFPFYFLIKTIFLLWLMIPAFNGAVTIYNRILRPFLLQHSNEIDTSYQNLKAKASAVAAEFNSSAPAAAAAFH</sequence>
<accession>A0A9P6M9S9</accession>
<keyword evidence="8" id="KW-1185">Reference proteome</keyword>
<keyword evidence="5 6" id="KW-0472">Membrane</keyword>
<dbReference type="PANTHER" id="PTHR12300">
    <property type="entry name" value="HVA22-LIKE PROTEINS"/>
    <property type="match status" value="1"/>
</dbReference>
<gene>
    <name evidence="7" type="primary">YOP1_1</name>
    <name evidence="7" type="ORF">BGZ65_002257</name>
</gene>
<dbReference type="PANTHER" id="PTHR12300:SF161">
    <property type="entry name" value="RECEPTOR EXPRESSION-ENHANCING PROTEIN"/>
    <property type="match status" value="1"/>
</dbReference>